<sequence length="694" mass="78859">MSTPNSREAVKVAVRLRPFSKNESKSGYKQIIRIDQPNASAYITNPQGADVQFTYDFAFPEFCTQEEIYESTSAPIVDGVLQGINGTIFAYGQTGTGKTYTMDGDQTSKSKERGIVPRAFEHIFDYMTANAESHKFSVTVTYIELYNEQIRDLLAKSDPQQPLSIHEDPNKGFYIKGVTSKAVTSFDEIVAVQQEGRIHRVTRATKMNEESSRSHSILTINIETLTQIEGGQHVRSARLNLVDLAGSERVAKTGAEGQGFKEGVSINFALMILGNCISALTTPSHPHVPYRDSALTKLLRDSLGGNARTLMIATLGPADYNFSESMSTLRYAERAKKIENKPKVNMDPKDALLMQYQEELERLQAQVNGTATVNKGPTEEEIKAMEEKLEKQRQKLSEASHMAKEEREMLEKKLEERKKKLDKEKAKKSQFVDRLKELTKFLVNGSDELMAQTQKNDQNIAAIREKLKKREEYAKKMQRDIEEKKKKKKEVMEQCKTAEEKVKIVSQKFTDTVNEYKNLKTKYKEVQNQIQEDREELARQIDSLNRQLEVYSLIIDNFIPQNEVERIRSSSVYDQDSQKWKIPEPDKKEILKKVVGLERPKSGIGAPRPTAIETNKRKLHNTTNNDDFPTINLQPTPVESRLKDGPKIVDTSGIEQEIEESLQDDEADLVVEIPQELPGISSYAPNLNIHRQFE</sequence>
<dbReference type="Pfam" id="PF00225">
    <property type="entry name" value="Kinesin"/>
    <property type="match status" value="1"/>
</dbReference>
<evidence type="ECO:0000256" key="5">
    <source>
        <dbReference type="ARBA" id="ARBA00023054"/>
    </source>
</evidence>
<dbReference type="PROSITE" id="PS50067">
    <property type="entry name" value="KINESIN_MOTOR_2"/>
    <property type="match status" value="1"/>
</dbReference>
<keyword evidence="7" id="KW-0493">Microtubule</keyword>
<dbReference type="PRINTS" id="PR00380">
    <property type="entry name" value="KINESINHEAVY"/>
</dbReference>
<dbReference type="InterPro" id="IPR001752">
    <property type="entry name" value="Kinesin_motor_dom"/>
</dbReference>
<evidence type="ECO:0000256" key="6">
    <source>
        <dbReference type="PROSITE-ProRule" id="PRU00283"/>
    </source>
</evidence>
<protein>
    <recommendedName>
        <fullName evidence="7">Kinesin-like protein</fullName>
    </recommendedName>
</protein>
<dbReference type="Gene3D" id="3.40.850.10">
    <property type="entry name" value="Kinesin motor domain"/>
    <property type="match status" value="1"/>
</dbReference>
<dbReference type="SMART" id="SM00129">
    <property type="entry name" value="KISc"/>
    <property type="match status" value="1"/>
</dbReference>
<dbReference type="PANTHER" id="PTHR47969:SF15">
    <property type="entry name" value="CHROMOSOME-ASSOCIATED KINESIN KIF4A-RELATED"/>
    <property type="match status" value="1"/>
</dbReference>
<dbReference type="EMBL" id="JAPFFF010000011">
    <property type="protein sequence ID" value="KAK8878046.1"/>
    <property type="molecule type" value="Genomic_DNA"/>
</dbReference>
<dbReference type="InterPro" id="IPR027640">
    <property type="entry name" value="Kinesin-like_fam"/>
</dbReference>
<keyword evidence="4 6" id="KW-0067">ATP-binding</keyword>
<dbReference type="PROSITE" id="PS00411">
    <property type="entry name" value="KINESIN_MOTOR_1"/>
    <property type="match status" value="1"/>
</dbReference>
<evidence type="ECO:0000259" key="9">
    <source>
        <dbReference type="PROSITE" id="PS50067"/>
    </source>
</evidence>
<dbReference type="PANTHER" id="PTHR47969">
    <property type="entry name" value="CHROMOSOME-ASSOCIATED KINESIN KIF4A-RELATED"/>
    <property type="match status" value="1"/>
</dbReference>
<dbReference type="CDD" id="cd00106">
    <property type="entry name" value="KISc"/>
    <property type="match status" value="1"/>
</dbReference>
<gene>
    <name evidence="10" type="ORF">M9Y10_004809</name>
</gene>
<keyword evidence="3 6" id="KW-0547">Nucleotide-binding</keyword>
<feature type="coiled-coil region" evidence="8">
    <location>
        <begin position="460"/>
        <end position="554"/>
    </location>
</feature>
<dbReference type="InterPro" id="IPR019821">
    <property type="entry name" value="Kinesin_motor_CS"/>
</dbReference>
<keyword evidence="6 7" id="KW-0505">Motor protein</keyword>
<evidence type="ECO:0000313" key="10">
    <source>
        <dbReference type="EMBL" id="KAK8878046.1"/>
    </source>
</evidence>
<comment type="subcellular location">
    <subcellularLocation>
        <location evidence="1">Cytoplasm</location>
    </subcellularLocation>
</comment>
<organism evidence="10 11">
    <name type="scientific">Tritrichomonas musculus</name>
    <dbReference type="NCBI Taxonomy" id="1915356"/>
    <lineage>
        <taxon>Eukaryota</taxon>
        <taxon>Metamonada</taxon>
        <taxon>Parabasalia</taxon>
        <taxon>Tritrichomonadida</taxon>
        <taxon>Tritrichomonadidae</taxon>
        <taxon>Tritrichomonas</taxon>
    </lineage>
</organism>
<keyword evidence="5 8" id="KW-0175">Coiled coil</keyword>
<dbReference type="Proteomes" id="UP001470230">
    <property type="component" value="Unassembled WGS sequence"/>
</dbReference>
<evidence type="ECO:0000256" key="3">
    <source>
        <dbReference type="ARBA" id="ARBA00022741"/>
    </source>
</evidence>
<evidence type="ECO:0000256" key="8">
    <source>
        <dbReference type="SAM" id="Coils"/>
    </source>
</evidence>
<evidence type="ECO:0000256" key="4">
    <source>
        <dbReference type="ARBA" id="ARBA00022840"/>
    </source>
</evidence>
<dbReference type="InterPro" id="IPR027417">
    <property type="entry name" value="P-loop_NTPase"/>
</dbReference>
<keyword evidence="11" id="KW-1185">Reference proteome</keyword>
<comment type="similarity">
    <text evidence="6 7">Belongs to the TRAFAC class myosin-kinesin ATPase superfamily. Kinesin family.</text>
</comment>
<name>A0ABR2JK02_9EUKA</name>
<evidence type="ECO:0000313" key="11">
    <source>
        <dbReference type="Proteomes" id="UP001470230"/>
    </source>
</evidence>
<dbReference type="SUPFAM" id="SSF52540">
    <property type="entry name" value="P-loop containing nucleoside triphosphate hydrolases"/>
    <property type="match status" value="1"/>
</dbReference>
<evidence type="ECO:0000256" key="7">
    <source>
        <dbReference type="RuleBase" id="RU000394"/>
    </source>
</evidence>
<feature type="domain" description="Kinesin motor" evidence="9">
    <location>
        <begin position="9"/>
        <end position="338"/>
    </location>
</feature>
<keyword evidence="2" id="KW-0963">Cytoplasm</keyword>
<evidence type="ECO:0000256" key="1">
    <source>
        <dbReference type="ARBA" id="ARBA00004496"/>
    </source>
</evidence>
<dbReference type="InterPro" id="IPR036961">
    <property type="entry name" value="Kinesin_motor_dom_sf"/>
</dbReference>
<reference evidence="10 11" key="1">
    <citation type="submission" date="2024-04" db="EMBL/GenBank/DDBJ databases">
        <title>Tritrichomonas musculus Genome.</title>
        <authorList>
            <person name="Alves-Ferreira E."/>
            <person name="Grigg M."/>
            <person name="Lorenzi H."/>
            <person name="Galac M."/>
        </authorList>
    </citation>
    <scope>NUCLEOTIDE SEQUENCE [LARGE SCALE GENOMIC DNA]</scope>
    <source>
        <strain evidence="10 11">EAF2021</strain>
    </source>
</reference>
<evidence type="ECO:0000256" key="2">
    <source>
        <dbReference type="ARBA" id="ARBA00022490"/>
    </source>
</evidence>
<comment type="caution">
    <text evidence="10">The sequence shown here is derived from an EMBL/GenBank/DDBJ whole genome shotgun (WGS) entry which is preliminary data.</text>
</comment>
<feature type="coiled-coil region" evidence="8">
    <location>
        <begin position="353"/>
        <end position="427"/>
    </location>
</feature>
<accession>A0ABR2JK02</accession>
<feature type="binding site" evidence="6">
    <location>
        <begin position="92"/>
        <end position="99"/>
    </location>
    <ligand>
        <name>ATP</name>
        <dbReference type="ChEBI" id="CHEBI:30616"/>
    </ligand>
</feature>
<proteinExistence type="inferred from homology"/>